<sequence>MWAKVSSDFMKDDKPYGPGDFRIRGDRLISMKPTKPEITFKPREERKRPDVAEPTEPWMYDVSERANRRTVRVLAGDINTPKRVFEERAQQADWWVAPDWSTIYLATGWTDRHYQRASNERYKPQIAKLFKSTNQGHDWQRLEWPEERNITFLRFLDPQRGYLVGWGPRIWRTADGGASWTEIPVPAQARDPSNERKRLDLVALGTDGVLRFAFLVRDAAGNHSQVHALRWGEDTSALAFTLPEQTVTDIVADAGHLYILSETGLPSYLTGADAPPRQSQVLHWRGREAEVLHTFEAGLTGYALYLTPSKALLFDGVDESGLMPRDVTAVSYDGGHKWKVEDEGASAQGGYYDTETGTRWRVSGYSLYRRNIP</sequence>
<protein>
    <submittedName>
        <fullName evidence="1">Glycosyl hydrolase</fullName>
    </submittedName>
</protein>
<organism evidence="1 2">
    <name type="scientific">Phytopseudomonas dryadis</name>
    <dbReference type="NCBI Taxonomy" id="2487520"/>
    <lineage>
        <taxon>Bacteria</taxon>
        <taxon>Pseudomonadati</taxon>
        <taxon>Pseudomonadota</taxon>
        <taxon>Gammaproteobacteria</taxon>
        <taxon>Pseudomonadales</taxon>
        <taxon>Pseudomonadaceae</taxon>
        <taxon>Phytopseudomonas</taxon>
    </lineage>
</organism>
<comment type="caution">
    <text evidence="1">The sequence shown here is derived from an EMBL/GenBank/DDBJ whole genome shotgun (WGS) entry which is preliminary data.</text>
</comment>
<dbReference type="Proteomes" id="UP000293172">
    <property type="component" value="Unassembled WGS sequence"/>
</dbReference>
<evidence type="ECO:0000313" key="2">
    <source>
        <dbReference type="Proteomes" id="UP000293172"/>
    </source>
</evidence>
<keyword evidence="1" id="KW-0378">Hydrolase</keyword>
<reference evidence="1 2" key="1">
    <citation type="submission" date="2018-06" db="EMBL/GenBank/DDBJ databases">
        <title>Three novel Pseudomonas species isolated from symptomatic oak.</title>
        <authorList>
            <person name="Bueno-Gonzalez V."/>
            <person name="Brady C."/>
        </authorList>
    </citation>
    <scope>NUCLEOTIDE SEQUENCE [LARGE SCALE GENOMIC DNA]</scope>
    <source>
        <strain evidence="1 2">P6B</strain>
    </source>
</reference>
<dbReference type="GO" id="GO:0016787">
    <property type="term" value="F:hydrolase activity"/>
    <property type="evidence" value="ECO:0007669"/>
    <property type="project" value="UniProtKB-KW"/>
</dbReference>
<gene>
    <name evidence="1" type="ORF">DNK44_18230</name>
</gene>
<dbReference type="Gene3D" id="2.130.10.10">
    <property type="entry name" value="YVTN repeat-like/Quinoprotein amine dehydrogenase"/>
    <property type="match status" value="1"/>
</dbReference>
<name>A0A4Q9QWK9_9GAMM</name>
<accession>A0A4Q9QWK9</accession>
<dbReference type="AlphaFoldDB" id="A0A4Q9QWK9"/>
<dbReference type="SUPFAM" id="SSF110296">
    <property type="entry name" value="Oligoxyloglucan reducing end-specific cellobiohydrolase"/>
    <property type="match status" value="1"/>
</dbReference>
<evidence type="ECO:0000313" key="1">
    <source>
        <dbReference type="EMBL" id="TBU88436.1"/>
    </source>
</evidence>
<dbReference type="EMBL" id="QJUL01000030">
    <property type="protein sequence ID" value="TBU88436.1"/>
    <property type="molecule type" value="Genomic_DNA"/>
</dbReference>
<dbReference type="InterPro" id="IPR015943">
    <property type="entry name" value="WD40/YVTN_repeat-like_dom_sf"/>
</dbReference>
<proteinExistence type="predicted"/>